<feature type="transmembrane region" description="Helical" evidence="1">
    <location>
        <begin position="92"/>
        <end position="111"/>
    </location>
</feature>
<dbReference type="RefSeq" id="WP_303686715.1">
    <property type="nucleotide sequence ID" value="NZ_CAJXYO010000015.1"/>
</dbReference>
<feature type="transmembrane region" description="Helical" evidence="1">
    <location>
        <begin position="51"/>
        <end position="72"/>
    </location>
</feature>
<dbReference type="EMBL" id="MAAX01000110">
    <property type="protein sequence ID" value="OUS15003.1"/>
    <property type="molecule type" value="Genomic_DNA"/>
</dbReference>
<comment type="caution">
    <text evidence="2">The sequence shown here is derived from an EMBL/GenBank/DDBJ whole genome shotgun (WGS) entry which is preliminary data.</text>
</comment>
<evidence type="ECO:0000313" key="2">
    <source>
        <dbReference type="EMBL" id="OUS15003.1"/>
    </source>
</evidence>
<organism evidence="2 3">
    <name type="scientific">Nonlabens dokdonensis</name>
    <dbReference type="NCBI Taxonomy" id="328515"/>
    <lineage>
        <taxon>Bacteria</taxon>
        <taxon>Pseudomonadati</taxon>
        <taxon>Bacteroidota</taxon>
        <taxon>Flavobacteriia</taxon>
        <taxon>Flavobacteriales</taxon>
        <taxon>Flavobacteriaceae</taxon>
        <taxon>Nonlabens</taxon>
    </lineage>
</organism>
<sequence length="150" mass="17272">MKYIISIYIALGLVLSILFTIEYDCIGEELFPTYYGSPFVFKQKSLGSSMTYFYSASGVIVNLIVWSVTLLLMHSIVTNVTKKIDRHKWIQIIYKTFIILCLCFSTIHIFIDSVMIGTGFGHGQNYWIFELDAEAEKWGVECKGEWILLK</sequence>
<evidence type="ECO:0000313" key="3">
    <source>
        <dbReference type="Proteomes" id="UP000196102"/>
    </source>
</evidence>
<dbReference type="Proteomes" id="UP000196102">
    <property type="component" value="Unassembled WGS sequence"/>
</dbReference>
<reference evidence="3" key="1">
    <citation type="journal article" date="2017" name="Proc. Natl. Acad. Sci. U.S.A.">
        <title>Simulation of Deepwater Horizon oil plume reveals substrate specialization within a complex community of hydrocarbon-degraders.</title>
        <authorList>
            <person name="Hu P."/>
            <person name="Dubinsky E.A."/>
            <person name="Probst A.J."/>
            <person name="Wang J."/>
            <person name="Sieber C.M.K."/>
            <person name="Tom L.M."/>
            <person name="Gardinali P."/>
            <person name="Banfield J.F."/>
            <person name="Atlas R.M."/>
            <person name="Andersen G.L."/>
        </authorList>
    </citation>
    <scope>NUCLEOTIDE SEQUENCE [LARGE SCALE GENOMIC DNA]</scope>
</reference>
<keyword evidence="1" id="KW-0472">Membrane</keyword>
<gene>
    <name evidence="2" type="ORF">A9Q93_07115</name>
</gene>
<dbReference type="AlphaFoldDB" id="A0A1Z8AXF1"/>
<keyword evidence="1" id="KW-1133">Transmembrane helix</keyword>
<accession>A0A1Z8AXF1</accession>
<keyword evidence="1" id="KW-0812">Transmembrane</keyword>
<proteinExistence type="predicted"/>
<name>A0A1Z8AXF1_9FLAO</name>
<evidence type="ECO:0000256" key="1">
    <source>
        <dbReference type="SAM" id="Phobius"/>
    </source>
</evidence>
<protein>
    <submittedName>
        <fullName evidence="2">Uncharacterized protein</fullName>
    </submittedName>
</protein>